<sequence length="213" mass="25193">MTADKKVEMKRIPDYPNYAVTKDGRVWSYNKSKFMSPYARNKHGNIVYLWNGGIKFCKYVRRLVFETFTDTIPECVIHEDGNIFNDNFENLKPISRSEVSRNVLKQREYSTRRICKIEILTRKFEVIKVPVKDKSYTKIHQVVVRRALSSGGCLYYYPDEKGELVSEIKAHIYSNELSLKRLFLQDKYSPFIPIIKKHIRVHKTYLEILESVL</sequence>
<name>A0A2Z3KEC3_LACLL</name>
<gene>
    <name evidence="1" type="ORF">LL14B4_06070</name>
</gene>
<evidence type="ECO:0008006" key="3">
    <source>
        <dbReference type="Google" id="ProtNLM"/>
    </source>
</evidence>
<accession>A0A2Z3KEC3</accession>
<dbReference type="AlphaFoldDB" id="A0A2Z3KEC3"/>
<dbReference type="GeneID" id="89633350"/>
<protein>
    <recommendedName>
        <fullName evidence="3">HNH endonuclease</fullName>
    </recommendedName>
</protein>
<reference evidence="1 2" key="1">
    <citation type="submission" date="2018-03" db="EMBL/GenBank/DDBJ databases">
        <title>Genome sequence of Lactococcus lactis strain 14B4 from almond drupe.</title>
        <authorList>
            <person name="Tran T.D."/>
            <person name="McGarvey J.A."/>
            <person name="Huynh S."/>
            <person name="Parker C.T."/>
        </authorList>
    </citation>
    <scope>NUCLEOTIDE SEQUENCE [LARGE SCALE GENOMIC DNA]</scope>
    <source>
        <strain evidence="1 2">14B4</strain>
    </source>
</reference>
<dbReference type="SUPFAM" id="SSF54060">
    <property type="entry name" value="His-Me finger endonucleases"/>
    <property type="match status" value="1"/>
</dbReference>
<proteinExistence type="predicted"/>
<organism evidence="1 2">
    <name type="scientific">Lactococcus lactis subsp. lactis</name>
    <name type="common">Streptococcus lactis</name>
    <dbReference type="NCBI Taxonomy" id="1360"/>
    <lineage>
        <taxon>Bacteria</taxon>
        <taxon>Bacillati</taxon>
        <taxon>Bacillota</taxon>
        <taxon>Bacilli</taxon>
        <taxon>Lactobacillales</taxon>
        <taxon>Streptococcaceae</taxon>
        <taxon>Lactococcus</taxon>
    </lineage>
</organism>
<evidence type="ECO:0000313" key="1">
    <source>
        <dbReference type="EMBL" id="AWN65766.1"/>
    </source>
</evidence>
<dbReference type="Gene3D" id="3.90.75.20">
    <property type="match status" value="1"/>
</dbReference>
<dbReference type="Proteomes" id="UP000245919">
    <property type="component" value="Chromosome"/>
</dbReference>
<evidence type="ECO:0000313" key="2">
    <source>
        <dbReference type="Proteomes" id="UP000245919"/>
    </source>
</evidence>
<dbReference type="RefSeq" id="WP_109990893.1">
    <property type="nucleotide sequence ID" value="NZ_CP028160.1"/>
</dbReference>
<dbReference type="InterPro" id="IPR044925">
    <property type="entry name" value="His-Me_finger_sf"/>
</dbReference>
<dbReference type="EMBL" id="CP028160">
    <property type="protein sequence ID" value="AWN65766.1"/>
    <property type="molecule type" value="Genomic_DNA"/>
</dbReference>